<keyword evidence="2" id="KW-1185">Reference proteome</keyword>
<dbReference type="Proteomes" id="UP000269438">
    <property type="component" value="Unassembled WGS sequence"/>
</dbReference>
<sequence length="137" mass="14981">MKSPDLSTTPTAGLLSLVELLKSQNVVLKLIDNPALNGGTPRAKTTLTIITARSQFEQKLIRDWKVEVLVVTKPKKGYGQVPKFSSAQIKETRHRGTADVPKAKANQYLSVSRQTPTAVLSDSGRFALLLLSCQHNN</sequence>
<reference evidence="1 2" key="1">
    <citation type="submission" date="2018-10" db="EMBL/GenBank/DDBJ databases">
        <authorList>
            <person name="Li J."/>
        </authorList>
    </citation>
    <scope>NUCLEOTIDE SEQUENCE [LARGE SCALE GENOMIC DNA]</scope>
    <source>
        <strain evidence="1 2">JCM 11654</strain>
    </source>
</reference>
<dbReference type="RefSeq" id="WP_121689174.1">
    <property type="nucleotide sequence ID" value="NZ_RCUY01000013.1"/>
</dbReference>
<dbReference type="AlphaFoldDB" id="A0A3L7AJ43"/>
<name>A0A3L7AJ43_9MICO</name>
<proteinExistence type="predicted"/>
<evidence type="ECO:0000313" key="1">
    <source>
        <dbReference type="EMBL" id="RLP80237.1"/>
    </source>
</evidence>
<accession>A0A3L7AJ43</accession>
<evidence type="ECO:0000313" key="2">
    <source>
        <dbReference type="Proteomes" id="UP000269438"/>
    </source>
</evidence>
<comment type="caution">
    <text evidence="1">The sequence shown here is derived from an EMBL/GenBank/DDBJ whole genome shotgun (WGS) entry which is preliminary data.</text>
</comment>
<gene>
    <name evidence="1" type="ORF">D9V34_14325</name>
</gene>
<organism evidence="1 2">
    <name type="scientific">Mycetocola lacteus</name>
    <dbReference type="NCBI Taxonomy" id="76637"/>
    <lineage>
        <taxon>Bacteria</taxon>
        <taxon>Bacillati</taxon>
        <taxon>Actinomycetota</taxon>
        <taxon>Actinomycetes</taxon>
        <taxon>Micrococcales</taxon>
        <taxon>Microbacteriaceae</taxon>
        <taxon>Mycetocola</taxon>
    </lineage>
</organism>
<protein>
    <submittedName>
        <fullName evidence="1">Recombinase family protein</fullName>
    </submittedName>
</protein>
<dbReference type="EMBL" id="RCUY01000013">
    <property type="protein sequence ID" value="RLP80237.1"/>
    <property type="molecule type" value="Genomic_DNA"/>
</dbReference>